<dbReference type="KEGG" id="spu:582674"/>
<dbReference type="InParanoid" id="A0A7M7NTA3"/>
<reference evidence="2" key="2">
    <citation type="submission" date="2021-01" db="UniProtKB">
        <authorList>
            <consortium name="EnsemblMetazoa"/>
        </authorList>
    </citation>
    <scope>IDENTIFICATION</scope>
</reference>
<reference evidence="3" key="1">
    <citation type="submission" date="2015-02" db="EMBL/GenBank/DDBJ databases">
        <title>Genome sequencing for Strongylocentrotus purpuratus.</title>
        <authorList>
            <person name="Murali S."/>
            <person name="Liu Y."/>
            <person name="Vee V."/>
            <person name="English A."/>
            <person name="Wang M."/>
            <person name="Skinner E."/>
            <person name="Han Y."/>
            <person name="Muzny D.M."/>
            <person name="Worley K.C."/>
            <person name="Gibbs R.A."/>
        </authorList>
    </citation>
    <scope>NUCLEOTIDE SEQUENCE</scope>
</reference>
<dbReference type="EnsemblMetazoa" id="XM_030985294">
    <property type="protein sequence ID" value="XP_030841154"/>
    <property type="gene ID" value="LOC115918621"/>
</dbReference>
<evidence type="ECO:0000259" key="1">
    <source>
        <dbReference type="PROSITE" id="PS50904"/>
    </source>
</evidence>
<dbReference type="KEGG" id="spu:115918621"/>
<dbReference type="RefSeq" id="XP_030841154.1">
    <property type="nucleotide sequence ID" value="XM_030985294.1"/>
</dbReference>
<evidence type="ECO:0000313" key="2">
    <source>
        <dbReference type="EnsemblMetazoa" id="XP_030841154"/>
    </source>
</evidence>
<keyword evidence="3" id="KW-1185">Reference proteome</keyword>
<dbReference type="OMA" id="WNLNHTK"/>
<dbReference type="GeneID" id="115918621"/>
<dbReference type="RefSeq" id="XP_787711.1">
    <property type="nucleotide sequence ID" value="XM_782618.5"/>
</dbReference>
<evidence type="ECO:0000313" key="3">
    <source>
        <dbReference type="Proteomes" id="UP000007110"/>
    </source>
</evidence>
<dbReference type="AlphaFoldDB" id="A0A7M7NTA3"/>
<dbReference type="OrthoDB" id="341300at2759"/>
<dbReference type="GO" id="GO:1990050">
    <property type="term" value="F:phosphatidic acid transfer activity"/>
    <property type="evidence" value="ECO:0000318"/>
    <property type="project" value="GO_Central"/>
</dbReference>
<dbReference type="FunCoup" id="A0A7M7NTA3">
    <property type="interactions" value="1930"/>
</dbReference>
<organism evidence="2 3">
    <name type="scientific">Strongylocentrotus purpuratus</name>
    <name type="common">Purple sea urchin</name>
    <dbReference type="NCBI Taxonomy" id="7668"/>
    <lineage>
        <taxon>Eukaryota</taxon>
        <taxon>Metazoa</taxon>
        <taxon>Echinodermata</taxon>
        <taxon>Eleutherozoa</taxon>
        <taxon>Echinozoa</taxon>
        <taxon>Echinoidea</taxon>
        <taxon>Euechinoidea</taxon>
        <taxon>Echinacea</taxon>
        <taxon>Camarodonta</taxon>
        <taxon>Echinidea</taxon>
        <taxon>Strongylocentrotidae</taxon>
        <taxon>Strongylocentrotus</taxon>
    </lineage>
</organism>
<dbReference type="InterPro" id="IPR006797">
    <property type="entry name" value="PRELI/MSF1_dom"/>
</dbReference>
<dbReference type="PANTHER" id="PTHR11158">
    <property type="entry name" value="MSF1/PX19 RELATED"/>
    <property type="match status" value="1"/>
</dbReference>
<dbReference type="Proteomes" id="UP000007110">
    <property type="component" value="Unassembled WGS sequence"/>
</dbReference>
<dbReference type="InterPro" id="IPR037365">
    <property type="entry name" value="Slowmo/Ups"/>
</dbReference>
<name>A0A7M7NTA3_STRPU</name>
<sequence>MKHFTAATIFKHSWDQVSSAFWQKYPGPYSKHVLSEDVVSRYISPDCKLHSTRLLTKTNRMPKWGGFLFGGNSRFVSIVEESVVDPEKKTMTTYTRNIGYQNFMVLEEKCVFSQSEENKDWTQLERHVWVNSSLYGFSRALMAFGVERYKANLTKSNKGIQYIVDKLFVPEKVPDTLPHEVSKLRDNAKAKAQNMAARAGGMVQ</sequence>
<feature type="domain" description="PRELI/MSF1" evidence="1">
    <location>
        <begin position="1"/>
        <end position="172"/>
    </location>
</feature>
<protein>
    <recommendedName>
        <fullName evidence="1">PRELI/MSF1 domain-containing protein</fullName>
    </recommendedName>
</protein>
<dbReference type="GeneID" id="582674"/>
<dbReference type="PROSITE" id="PS50904">
    <property type="entry name" value="PRELI_MSF1"/>
    <property type="match status" value="1"/>
</dbReference>
<dbReference type="Pfam" id="PF04707">
    <property type="entry name" value="PRELI"/>
    <property type="match status" value="1"/>
</dbReference>
<proteinExistence type="predicted"/>
<dbReference type="GO" id="GO:0005758">
    <property type="term" value="C:mitochondrial intermembrane space"/>
    <property type="evidence" value="ECO:0000318"/>
    <property type="project" value="GO_Central"/>
</dbReference>
<dbReference type="GO" id="GO:0015914">
    <property type="term" value="P:phospholipid transport"/>
    <property type="evidence" value="ECO:0000318"/>
    <property type="project" value="GO_Central"/>
</dbReference>
<dbReference type="EnsemblMetazoa" id="XM_782618">
    <property type="protein sequence ID" value="XP_787711"/>
    <property type="gene ID" value="LOC582674"/>
</dbReference>
<accession>A0A7M7NTA3</accession>